<dbReference type="NCBIfam" id="NF001802">
    <property type="entry name" value="PRK00521.2-5"/>
    <property type="match status" value="1"/>
</dbReference>
<proteinExistence type="inferred from homology"/>
<dbReference type="Pfam" id="PF02033">
    <property type="entry name" value="RBFA"/>
    <property type="match status" value="1"/>
</dbReference>
<comment type="subcellular location">
    <subcellularLocation>
        <location evidence="2">Cytoplasm</location>
    </subcellularLocation>
</comment>
<accession>A0ABT5YLD0</accession>
<dbReference type="NCBIfam" id="TIGR00082">
    <property type="entry name" value="rbfA"/>
    <property type="match status" value="1"/>
</dbReference>
<dbReference type="InterPro" id="IPR020053">
    <property type="entry name" value="Ribosome-bd_factorA_CS"/>
</dbReference>
<evidence type="ECO:0000256" key="3">
    <source>
        <dbReference type="SAM" id="MobiDB-lite"/>
    </source>
</evidence>
<dbReference type="EMBL" id="JARHUD010000003">
    <property type="protein sequence ID" value="MDF2095734.1"/>
    <property type="molecule type" value="Genomic_DNA"/>
</dbReference>
<dbReference type="PROSITE" id="PS01319">
    <property type="entry name" value="RBFA"/>
    <property type="match status" value="1"/>
</dbReference>
<keyword evidence="5" id="KW-1185">Reference proteome</keyword>
<dbReference type="InterPro" id="IPR015946">
    <property type="entry name" value="KH_dom-like_a/b"/>
</dbReference>
<comment type="caution">
    <text evidence="4">The sequence shown here is derived from an EMBL/GenBank/DDBJ whole genome shotgun (WGS) entry which is preliminary data.</text>
</comment>
<feature type="region of interest" description="Disordered" evidence="3">
    <location>
        <begin position="122"/>
        <end position="145"/>
    </location>
</feature>
<evidence type="ECO:0000256" key="1">
    <source>
        <dbReference type="ARBA" id="ARBA00022517"/>
    </source>
</evidence>
<dbReference type="PANTHER" id="PTHR33515">
    <property type="entry name" value="RIBOSOME-BINDING FACTOR A, CHLOROPLASTIC-RELATED"/>
    <property type="match status" value="1"/>
</dbReference>
<sequence>MTRSKGKAPSQRQLRVGELLRHELARLINDGTAHDPALRAASITVSEVRVSPDIKNATAFVLPLAGEHRDAILPALKRAAPFFRRRLADVVELRYTPRLDFRLDTSFDEAERIDRLLHSERVRQDIEASESQPSGEQEDDDGAST</sequence>
<keyword evidence="2" id="KW-0963">Cytoplasm</keyword>
<protein>
    <recommendedName>
        <fullName evidence="2">Ribosome-binding factor A</fullName>
    </recommendedName>
</protein>
<dbReference type="Proteomes" id="UP001215503">
    <property type="component" value="Unassembled WGS sequence"/>
</dbReference>
<evidence type="ECO:0000256" key="2">
    <source>
        <dbReference type="HAMAP-Rule" id="MF_00003"/>
    </source>
</evidence>
<dbReference type="RefSeq" id="WP_275821412.1">
    <property type="nucleotide sequence ID" value="NZ_JARHUD010000003.1"/>
</dbReference>
<keyword evidence="1 2" id="KW-0690">Ribosome biogenesis</keyword>
<dbReference type="HAMAP" id="MF_00003">
    <property type="entry name" value="RbfA"/>
    <property type="match status" value="1"/>
</dbReference>
<feature type="compositionally biased region" description="Acidic residues" evidence="3">
    <location>
        <begin position="136"/>
        <end position="145"/>
    </location>
</feature>
<organism evidence="4 5">
    <name type="scientific">Aquibaculum arenosum</name>
    <dbReference type="NCBI Taxonomy" id="3032591"/>
    <lineage>
        <taxon>Bacteria</taxon>
        <taxon>Pseudomonadati</taxon>
        <taxon>Pseudomonadota</taxon>
        <taxon>Alphaproteobacteria</taxon>
        <taxon>Rhodospirillales</taxon>
        <taxon>Rhodovibrionaceae</taxon>
        <taxon>Aquibaculum</taxon>
    </lineage>
</organism>
<reference evidence="4 5" key="1">
    <citation type="submission" date="2023-03" db="EMBL/GenBank/DDBJ databases">
        <title>Fodinicurvata sp. CAU 1616 isolated from sea sendiment.</title>
        <authorList>
            <person name="Kim W."/>
        </authorList>
    </citation>
    <scope>NUCLEOTIDE SEQUENCE [LARGE SCALE GENOMIC DNA]</scope>
    <source>
        <strain evidence="4 5">CAU 1616</strain>
    </source>
</reference>
<dbReference type="SUPFAM" id="SSF89919">
    <property type="entry name" value="Ribosome-binding factor A, RbfA"/>
    <property type="match status" value="1"/>
</dbReference>
<comment type="similarity">
    <text evidence="2">Belongs to the RbfA family.</text>
</comment>
<dbReference type="InterPro" id="IPR000238">
    <property type="entry name" value="RbfA"/>
</dbReference>
<dbReference type="Gene3D" id="3.30.300.20">
    <property type="match status" value="1"/>
</dbReference>
<dbReference type="InterPro" id="IPR023799">
    <property type="entry name" value="RbfA_dom_sf"/>
</dbReference>
<evidence type="ECO:0000313" key="4">
    <source>
        <dbReference type="EMBL" id="MDF2095734.1"/>
    </source>
</evidence>
<comment type="subunit">
    <text evidence="2">Monomer. Binds 30S ribosomal subunits, but not 50S ribosomal subunits or 70S ribosomes.</text>
</comment>
<comment type="function">
    <text evidence="2">One of several proteins that assist in the late maturation steps of the functional core of the 30S ribosomal subunit. Associates with free 30S ribosomal subunits (but not with 30S subunits that are part of 70S ribosomes or polysomes). Required for efficient processing of 16S rRNA. May interact with the 5'-terminal helix region of 16S rRNA.</text>
</comment>
<gene>
    <name evidence="2 4" type="primary">rbfA</name>
    <name evidence="4" type="ORF">P2G67_07060</name>
</gene>
<dbReference type="PANTHER" id="PTHR33515:SF1">
    <property type="entry name" value="RIBOSOME-BINDING FACTOR A, CHLOROPLASTIC-RELATED"/>
    <property type="match status" value="1"/>
</dbReference>
<evidence type="ECO:0000313" key="5">
    <source>
        <dbReference type="Proteomes" id="UP001215503"/>
    </source>
</evidence>
<name>A0ABT5YLD0_9PROT</name>